<organism evidence="1 2">
    <name type="scientific">Trema orientale</name>
    <name type="common">Charcoal tree</name>
    <name type="synonym">Celtis orientalis</name>
    <dbReference type="NCBI Taxonomy" id="63057"/>
    <lineage>
        <taxon>Eukaryota</taxon>
        <taxon>Viridiplantae</taxon>
        <taxon>Streptophyta</taxon>
        <taxon>Embryophyta</taxon>
        <taxon>Tracheophyta</taxon>
        <taxon>Spermatophyta</taxon>
        <taxon>Magnoliopsida</taxon>
        <taxon>eudicotyledons</taxon>
        <taxon>Gunneridae</taxon>
        <taxon>Pentapetalae</taxon>
        <taxon>rosids</taxon>
        <taxon>fabids</taxon>
        <taxon>Rosales</taxon>
        <taxon>Cannabaceae</taxon>
        <taxon>Trema</taxon>
    </lineage>
</organism>
<reference evidence="2" key="1">
    <citation type="submission" date="2016-06" db="EMBL/GenBank/DDBJ databases">
        <title>Parallel loss of symbiosis genes in relatives of nitrogen-fixing non-legume Parasponia.</title>
        <authorList>
            <person name="Van Velzen R."/>
            <person name="Holmer R."/>
            <person name="Bu F."/>
            <person name="Rutten L."/>
            <person name="Van Zeijl A."/>
            <person name="Liu W."/>
            <person name="Santuari L."/>
            <person name="Cao Q."/>
            <person name="Sharma T."/>
            <person name="Shen D."/>
            <person name="Roswanjaya Y."/>
            <person name="Wardhani T."/>
            <person name="Kalhor M.S."/>
            <person name="Jansen J."/>
            <person name="Van den Hoogen J."/>
            <person name="Gungor B."/>
            <person name="Hartog M."/>
            <person name="Hontelez J."/>
            <person name="Verver J."/>
            <person name="Yang W.-C."/>
            <person name="Schijlen E."/>
            <person name="Repin R."/>
            <person name="Schilthuizen M."/>
            <person name="Schranz E."/>
            <person name="Heidstra R."/>
            <person name="Miyata K."/>
            <person name="Fedorova E."/>
            <person name="Kohlen W."/>
            <person name="Bisseling T."/>
            <person name="Smit S."/>
            <person name="Geurts R."/>
        </authorList>
    </citation>
    <scope>NUCLEOTIDE SEQUENCE [LARGE SCALE GENOMIC DNA]</scope>
    <source>
        <strain evidence="2">cv. RG33-2</strain>
    </source>
</reference>
<accession>A0A2P5DTZ5</accession>
<dbReference type="EMBL" id="JXTC01000249">
    <property type="protein sequence ID" value="PON76771.1"/>
    <property type="molecule type" value="Genomic_DNA"/>
</dbReference>
<name>A0A2P5DTZ5_TREOI</name>
<keyword evidence="2" id="KW-1185">Reference proteome</keyword>
<comment type="caution">
    <text evidence="1">The sequence shown here is derived from an EMBL/GenBank/DDBJ whole genome shotgun (WGS) entry which is preliminary data.</text>
</comment>
<evidence type="ECO:0000313" key="2">
    <source>
        <dbReference type="Proteomes" id="UP000237000"/>
    </source>
</evidence>
<evidence type="ECO:0000313" key="1">
    <source>
        <dbReference type="EMBL" id="PON76771.1"/>
    </source>
</evidence>
<gene>
    <name evidence="1" type="ORF">TorRG33x02_242100</name>
</gene>
<dbReference type="OrthoDB" id="1934635at2759"/>
<dbReference type="AlphaFoldDB" id="A0A2P5DTZ5"/>
<dbReference type="InParanoid" id="A0A2P5DTZ5"/>
<sequence length="92" mass="10949">MEIPEVKQVKLVVYKFKGSAITLWDQMETNKRLARKPTIKTWHRLQKLMREQLLPSDFEHFLFKQYQSCAQCGHIVKEFTMNVPSECMSESQ</sequence>
<protein>
    <submittedName>
        <fullName evidence="1">Uncharacterized protein</fullName>
    </submittedName>
</protein>
<proteinExistence type="predicted"/>
<dbReference type="Proteomes" id="UP000237000">
    <property type="component" value="Unassembled WGS sequence"/>
</dbReference>